<evidence type="ECO:0000313" key="13">
    <source>
        <dbReference type="EMBL" id="RXJ54611.1"/>
    </source>
</evidence>
<accession>A0A4Q0XNP8</accession>
<comment type="caution">
    <text evidence="13">The sequence shown here is derived from an EMBL/GenBank/DDBJ whole genome shotgun (WGS) entry which is preliminary data.</text>
</comment>
<dbReference type="InterPro" id="IPR025867">
    <property type="entry name" value="MnmE_helical"/>
</dbReference>
<feature type="binding site" evidence="10">
    <location>
        <position position="230"/>
    </location>
    <ligand>
        <name>Mg(2+)</name>
        <dbReference type="ChEBI" id="CHEBI:18420"/>
    </ligand>
</feature>
<comment type="caution">
    <text evidence="10">Lacks conserved residue(s) required for the propagation of feature annotation.</text>
</comment>
<evidence type="ECO:0000256" key="9">
    <source>
        <dbReference type="ARBA" id="ARBA00023134"/>
    </source>
</evidence>
<evidence type="ECO:0000256" key="3">
    <source>
        <dbReference type="ARBA" id="ARBA00022694"/>
    </source>
</evidence>
<comment type="function">
    <text evidence="10">Exhibits a very high intrinsic GTPase hydrolysis rate. Involved in the addition of a carboxymethylaminomethyl (cmnm) group at the wobble position (U34) of certain tRNAs, forming tRNA-cmnm(5)s(2)U34.</text>
</comment>
<dbReference type="InterPro" id="IPR027368">
    <property type="entry name" value="MnmE_dom2"/>
</dbReference>
<gene>
    <name evidence="10" type="primary">mnmE</name>
    <name evidence="10" type="synonym">trmE</name>
    <name evidence="13" type="ORF">CRV04_11290</name>
</gene>
<evidence type="ECO:0000256" key="4">
    <source>
        <dbReference type="ARBA" id="ARBA00022723"/>
    </source>
</evidence>
<proteinExistence type="inferred from homology"/>
<dbReference type="Gene3D" id="3.40.50.300">
    <property type="entry name" value="P-loop containing nucleotide triphosphate hydrolases"/>
    <property type="match status" value="1"/>
</dbReference>
<reference evidence="13 14" key="1">
    <citation type="submission" date="2017-10" db="EMBL/GenBank/DDBJ databases">
        <title>Genomics of the genus Arcobacter.</title>
        <authorList>
            <person name="Perez-Cataluna A."/>
            <person name="Figueras M.J."/>
        </authorList>
    </citation>
    <scope>NUCLEOTIDE SEQUENCE [LARGE SCALE GENOMIC DNA]</scope>
    <source>
        <strain evidence="13 14">CECT 8987</strain>
    </source>
</reference>
<dbReference type="OrthoDB" id="9805918at2"/>
<keyword evidence="8 10" id="KW-0630">Potassium</keyword>
<feature type="binding site" evidence="10">
    <location>
        <position position="251"/>
    </location>
    <ligand>
        <name>Mg(2+)</name>
        <dbReference type="ChEBI" id="CHEBI:18420"/>
    </ligand>
</feature>
<dbReference type="InterPro" id="IPR018948">
    <property type="entry name" value="GTP-bd_TrmE_N"/>
</dbReference>
<keyword evidence="6 10" id="KW-0378">Hydrolase</keyword>
<feature type="binding site" evidence="10">
    <location>
        <position position="446"/>
    </location>
    <ligand>
        <name>(6S)-5-formyl-5,6,7,8-tetrahydrofolate</name>
        <dbReference type="ChEBI" id="CHEBI:57457"/>
    </ligand>
</feature>
<keyword evidence="4 10" id="KW-0479">Metal-binding</keyword>
<keyword evidence="3 10" id="KW-0819">tRNA processing</keyword>
<dbReference type="GO" id="GO:0005525">
    <property type="term" value="F:GTP binding"/>
    <property type="evidence" value="ECO:0007669"/>
    <property type="project" value="UniProtKB-UniRule"/>
</dbReference>
<keyword evidence="9 10" id="KW-0342">GTP-binding</keyword>
<dbReference type="Pfam" id="PF12631">
    <property type="entry name" value="MnmE_helical"/>
    <property type="match status" value="1"/>
</dbReference>
<feature type="binding site" evidence="10">
    <location>
        <position position="226"/>
    </location>
    <ligand>
        <name>K(+)</name>
        <dbReference type="ChEBI" id="CHEBI:29103"/>
    </ligand>
</feature>
<comment type="subunit">
    <text evidence="10">Homodimer. Heterotetramer of two MnmE and two MnmG subunits.</text>
</comment>
<dbReference type="PROSITE" id="PS51709">
    <property type="entry name" value="G_TRME"/>
    <property type="match status" value="1"/>
</dbReference>
<feature type="binding site" evidence="10">
    <location>
        <position position="245"/>
    </location>
    <ligand>
        <name>K(+)</name>
        <dbReference type="ChEBI" id="CHEBI:29103"/>
    </ligand>
</feature>
<dbReference type="GO" id="GO:0003924">
    <property type="term" value="F:GTPase activity"/>
    <property type="evidence" value="ECO:0007669"/>
    <property type="project" value="UniProtKB-UniRule"/>
</dbReference>
<comment type="similarity">
    <text evidence="1 10 11">Belongs to the TRAFAC class TrmE-Era-EngA-EngB-Septin-like GTPase superfamily. TrmE GTPase family.</text>
</comment>
<dbReference type="InterPro" id="IPR005225">
    <property type="entry name" value="Small_GTP-bd"/>
</dbReference>
<dbReference type="NCBIfam" id="TIGR00450">
    <property type="entry name" value="mnmE_trmE_thdF"/>
    <property type="match status" value="1"/>
</dbReference>
<evidence type="ECO:0000259" key="12">
    <source>
        <dbReference type="PROSITE" id="PS51709"/>
    </source>
</evidence>
<evidence type="ECO:0000313" key="14">
    <source>
        <dbReference type="Proteomes" id="UP000290657"/>
    </source>
</evidence>
<feature type="binding site" evidence="10">
    <location>
        <position position="250"/>
    </location>
    <ligand>
        <name>K(+)</name>
        <dbReference type="ChEBI" id="CHEBI:29103"/>
    </ligand>
</feature>
<dbReference type="PANTHER" id="PTHR42714">
    <property type="entry name" value="TRNA MODIFICATION GTPASE GTPBP3"/>
    <property type="match status" value="1"/>
</dbReference>
<feature type="binding site" evidence="10">
    <location>
        <begin position="226"/>
        <end position="231"/>
    </location>
    <ligand>
        <name>GTP</name>
        <dbReference type="ChEBI" id="CHEBI:37565"/>
    </ligand>
</feature>
<keyword evidence="5 10" id="KW-0547">Nucleotide-binding</keyword>
<organism evidence="13 14">
    <name type="scientific">Candidatus Marinarcus aquaticus</name>
    <dbReference type="NCBI Taxonomy" id="2044504"/>
    <lineage>
        <taxon>Bacteria</taxon>
        <taxon>Pseudomonadati</taxon>
        <taxon>Campylobacterota</taxon>
        <taxon>Epsilonproteobacteria</taxon>
        <taxon>Campylobacterales</taxon>
        <taxon>Arcobacteraceae</taxon>
        <taxon>Candidatus Marinarcus</taxon>
    </lineage>
</organism>
<feature type="binding site" evidence="10">
    <location>
        <position position="247"/>
    </location>
    <ligand>
        <name>K(+)</name>
        <dbReference type="ChEBI" id="CHEBI:29103"/>
    </ligand>
</feature>
<evidence type="ECO:0000256" key="7">
    <source>
        <dbReference type="ARBA" id="ARBA00022842"/>
    </source>
</evidence>
<dbReference type="GO" id="GO:0030488">
    <property type="term" value="P:tRNA methylation"/>
    <property type="evidence" value="ECO:0007669"/>
    <property type="project" value="TreeGrafter"/>
</dbReference>
<dbReference type="AlphaFoldDB" id="A0A4Q0XNP8"/>
<evidence type="ECO:0000256" key="5">
    <source>
        <dbReference type="ARBA" id="ARBA00022741"/>
    </source>
</evidence>
<dbReference type="HAMAP" id="MF_00379">
    <property type="entry name" value="GTPase_MnmE"/>
    <property type="match status" value="1"/>
</dbReference>
<dbReference type="InterPro" id="IPR031168">
    <property type="entry name" value="G_TrmE"/>
</dbReference>
<evidence type="ECO:0000256" key="10">
    <source>
        <dbReference type="HAMAP-Rule" id="MF_00379"/>
    </source>
</evidence>
<dbReference type="Proteomes" id="UP000290657">
    <property type="component" value="Unassembled WGS sequence"/>
</dbReference>
<name>A0A4Q0XNP8_9BACT</name>
<dbReference type="Gene3D" id="3.30.1360.120">
    <property type="entry name" value="Probable tRNA modification gtpase trme, domain 1"/>
    <property type="match status" value="1"/>
</dbReference>
<feature type="binding site" evidence="10">
    <location>
        <begin position="245"/>
        <end position="251"/>
    </location>
    <ligand>
        <name>GTP</name>
        <dbReference type="ChEBI" id="CHEBI:37565"/>
    </ligand>
</feature>
<feature type="domain" description="TrmE-type G" evidence="12">
    <location>
        <begin position="216"/>
        <end position="370"/>
    </location>
</feature>
<feature type="binding site" evidence="10">
    <location>
        <position position="23"/>
    </location>
    <ligand>
        <name>(6S)-5-formyl-5,6,7,8-tetrahydrofolate</name>
        <dbReference type="ChEBI" id="CHEBI:57457"/>
    </ligand>
</feature>
<feature type="binding site" evidence="10">
    <location>
        <begin position="270"/>
        <end position="273"/>
    </location>
    <ligand>
        <name>GTP</name>
        <dbReference type="ChEBI" id="CHEBI:37565"/>
    </ligand>
</feature>
<evidence type="ECO:0000256" key="11">
    <source>
        <dbReference type="RuleBase" id="RU003313"/>
    </source>
</evidence>
<feature type="binding site" evidence="10">
    <location>
        <position position="81"/>
    </location>
    <ligand>
        <name>(6S)-5-formyl-5,6,7,8-tetrahydrofolate</name>
        <dbReference type="ChEBI" id="CHEBI:57457"/>
    </ligand>
</feature>
<keyword evidence="7 10" id="KW-0460">Magnesium</keyword>
<keyword evidence="2 10" id="KW-0963">Cytoplasm</keyword>
<dbReference type="GO" id="GO:0046872">
    <property type="term" value="F:metal ion binding"/>
    <property type="evidence" value="ECO:0007669"/>
    <property type="project" value="UniProtKB-KW"/>
</dbReference>
<dbReference type="PANTHER" id="PTHR42714:SF2">
    <property type="entry name" value="TRNA MODIFICATION GTPASE GTPBP3, MITOCHONDRIAL"/>
    <property type="match status" value="1"/>
</dbReference>
<comment type="subcellular location">
    <subcellularLocation>
        <location evidence="10">Cytoplasm</location>
    </subcellularLocation>
</comment>
<dbReference type="CDD" id="cd04164">
    <property type="entry name" value="trmE"/>
    <property type="match status" value="1"/>
</dbReference>
<dbReference type="InterPro" id="IPR027266">
    <property type="entry name" value="TrmE/GcvT-like"/>
</dbReference>
<protein>
    <recommendedName>
        <fullName evidence="10">tRNA modification GTPase MnmE</fullName>
        <ecNumber evidence="10">3.6.-.-</ecNumber>
    </recommendedName>
</protein>
<dbReference type="NCBIfam" id="NF003661">
    <property type="entry name" value="PRK05291.1-3"/>
    <property type="match status" value="1"/>
</dbReference>
<comment type="cofactor">
    <cofactor evidence="10">
        <name>K(+)</name>
        <dbReference type="ChEBI" id="CHEBI:29103"/>
    </cofactor>
    <text evidence="10">Binds 1 potassium ion per subunit.</text>
</comment>
<dbReference type="Pfam" id="PF10396">
    <property type="entry name" value="TrmE_N"/>
    <property type="match status" value="1"/>
</dbReference>
<evidence type="ECO:0000256" key="8">
    <source>
        <dbReference type="ARBA" id="ARBA00022958"/>
    </source>
</evidence>
<dbReference type="SUPFAM" id="SSF52540">
    <property type="entry name" value="P-loop containing nucleoside triphosphate hydrolases"/>
    <property type="match status" value="1"/>
</dbReference>
<keyword evidence="14" id="KW-1185">Reference proteome</keyword>
<evidence type="ECO:0000256" key="1">
    <source>
        <dbReference type="ARBA" id="ARBA00011043"/>
    </source>
</evidence>
<dbReference type="RefSeq" id="WP_128996958.1">
    <property type="nucleotide sequence ID" value="NZ_PDKN01000009.1"/>
</dbReference>
<dbReference type="Gene3D" id="1.20.120.430">
    <property type="entry name" value="tRNA modification GTPase MnmE domain 2"/>
    <property type="match status" value="1"/>
</dbReference>
<evidence type="ECO:0000256" key="2">
    <source>
        <dbReference type="ARBA" id="ARBA00022490"/>
    </source>
</evidence>
<dbReference type="InterPro" id="IPR006073">
    <property type="entry name" value="GTP-bd"/>
</dbReference>
<dbReference type="EMBL" id="PDKN01000009">
    <property type="protein sequence ID" value="RXJ54611.1"/>
    <property type="molecule type" value="Genomic_DNA"/>
</dbReference>
<dbReference type="FunFam" id="3.40.50.300:FF:001376">
    <property type="entry name" value="tRNA modification GTPase MnmE"/>
    <property type="match status" value="1"/>
</dbReference>
<dbReference type="PRINTS" id="PR00326">
    <property type="entry name" value="GTP1OBG"/>
</dbReference>
<dbReference type="GO" id="GO:0002098">
    <property type="term" value="P:tRNA wobble uridine modification"/>
    <property type="evidence" value="ECO:0007669"/>
    <property type="project" value="TreeGrafter"/>
</dbReference>
<dbReference type="CDD" id="cd14858">
    <property type="entry name" value="TrmE_N"/>
    <property type="match status" value="1"/>
</dbReference>
<feature type="binding site" evidence="10">
    <location>
        <position position="120"/>
    </location>
    <ligand>
        <name>(6S)-5-formyl-5,6,7,8-tetrahydrofolate</name>
        <dbReference type="ChEBI" id="CHEBI:57457"/>
    </ligand>
</feature>
<dbReference type="NCBIfam" id="TIGR00231">
    <property type="entry name" value="small_GTP"/>
    <property type="match status" value="1"/>
</dbReference>
<dbReference type="InterPro" id="IPR004520">
    <property type="entry name" value="GTPase_MnmE"/>
</dbReference>
<dbReference type="InterPro" id="IPR027417">
    <property type="entry name" value="P-loop_NTPase"/>
</dbReference>
<sequence length="446" mass="49553">MSFDDTIVAIATANAIGSISIVRVSGKDALNIALALSKRKELTPRYATLNTLYDSKNEVLDEALILYFKNPFSFTGEDIVEFQCHGGLAISSLVVDEVIKQGARLAEPGEFSKRAFLNGKIDLTKAEAIAKIIEARSEDAVKLLAKQLKGELVEFVESIREDLLFMLAYTEVNIDYAEEDLPEDIFLQIEQKLQKIMEKLHDTLNASRRREGLIEGFKVAIIGKPNVGKSSLLNKLLNFDRAIISDIAGTTRDTIEESVKIGTHLIKIVDTAGIREASDVIEKIGIEKSLEAVNEADIIIALFDNSKKVDAEDKKILELLESITDKEVITVLNKVDLDAQFDKSVLFSHIELSTKQSINPLVQALEKLLDNNSSTEGMTLISKRQVSAVEETLGYILQANMPLQTGELEFFAHHINEALQHISNITRPYQHDEMLDVMFGSFCLGK</sequence>
<dbReference type="Pfam" id="PF01926">
    <property type="entry name" value="MMR_HSR1"/>
    <property type="match status" value="1"/>
</dbReference>
<dbReference type="EC" id="3.6.-.-" evidence="10"/>
<evidence type="ECO:0000256" key="6">
    <source>
        <dbReference type="ARBA" id="ARBA00022801"/>
    </source>
</evidence>
<dbReference type="GO" id="GO:0005829">
    <property type="term" value="C:cytosol"/>
    <property type="evidence" value="ECO:0007669"/>
    <property type="project" value="TreeGrafter"/>
</dbReference>